<name>A0A1C3P4F3_9ACTN</name>
<accession>A0A1C3P4F3</accession>
<evidence type="ECO:0000313" key="2">
    <source>
        <dbReference type="Proteomes" id="UP000199013"/>
    </source>
</evidence>
<dbReference type="Proteomes" id="UP000199013">
    <property type="component" value="Unassembled WGS sequence"/>
</dbReference>
<gene>
    <name evidence="1" type="ORF">FDG2_4255</name>
</gene>
<reference evidence="2" key="1">
    <citation type="submission" date="2016-02" db="EMBL/GenBank/DDBJ databases">
        <authorList>
            <person name="Wibberg D."/>
        </authorList>
    </citation>
    <scope>NUCLEOTIDE SEQUENCE [LARGE SCALE GENOMIC DNA]</scope>
</reference>
<proteinExistence type="predicted"/>
<dbReference type="Pfam" id="PF20199">
    <property type="entry name" value="RepSA"/>
    <property type="match status" value="1"/>
</dbReference>
<sequence>MVTDVSGLPGELRDVLGRAADGSLAGLQGQVSGVGGCAAPVRLVGRTREVDRVSGEVREVYSSAGEPDGVAVVRCGNRRAVVCPSCSVLYKGDARQIILTGLVGGSKGVPASVCEHPALFVTFTAPSFGPVHSRRDVAGRGRRCHPRGREGRCPHGLSRSCMVRHDADDPRLGEPICPGCYDYPAHVVFNAVASRLFKRTVDLTYRRLAGLCEVSERALRRAVRITYVRVAEMQVRGVVHFHVLVRMDGAGPPGTFEPPPAWVSLDLLEAAVGQAAGAVRLPCPDPHRRGDGSAVARWGRQVDIRRVHAGDGALSVDQVANYIAKYATKSVTGSGVLDRPIRDRTELAGLGLRPHAQRLIRACWQLAVFSEFAALGLSRWAHSFGYGGHWLTKSRSYSTTFTTLRTTRRRYAKARRFPGGMALDAWGRPEDDEAVIVLRDWRFTGVGWRLEGDRWLALEAAARARGYDTDAAAG</sequence>
<protein>
    <submittedName>
        <fullName evidence="1">Putative plasmid replication initiator protein</fullName>
    </submittedName>
</protein>
<evidence type="ECO:0000313" key="1">
    <source>
        <dbReference type="EMBL" id="SBW24691.1"/>
    </source>
</evidence>
<dbReference type="InterPro" id="IPR046828">
    <property type="entry name" value="RepSA"/>
</dbReference>
<dbReference type="EMBL" id="FLUV01001777">
    <property type="protein sequence ID" value="SBW24691.1"/>
    <property type="molecule type" value="Genomic_DNA"/>
</dbReference>
<keyword evidence="2" id="KW-1185">Reference proteome</keyword>
<dbReference type="AlphaFoldDB" id="A0A1C3P4F3"/>
<organism evidence="1 2">
    <name type="scientific">Candidatus Protofrankia californiensis</name>
    <dbReference type="NCBI Taxonomy" id="1839754"/>
    <lineage>
        <taxon>Bacteria</taxon>
        <taxon>Bacillati</taxon>
        <taxon>Actinomycetota</taxon>
        <taxon>Actinomycetes</taxon>
        <taxon>Frankiales</taxon>
        <taxon>Frankiaceae</taxon>
        <taxon>Protofrankia</taxon>
    </lineage>
</organism>